<feature type="chain" id="PRO_5045146007" evidence="1">
    <location>
        <begin position="31"/>
        <end position="671"/>
    </location>
</feature>
<evidence type="ECO:0000256" key="1">
    <source>
        <dbReference type="SAM" id="SignalP"/>
    </source>
</evidence>
<dbReference type="InterPro" id="IPR006311">
    <property type="entry name" value="TAT_signal"/>
</dbReference>
<dbReference type="SUPFAM" id="SSF50969">
    <property type="entry name" value="YVTN repeat-like/Quinoprotein amine dehydrogenase"/>
    <property type="match status" value="1"/>
</dbReference>
<feature type="signal peptide" evidence="1">
    <location>
        <begin position="1"/>
        <end position="30"/>
    </location>
</feature>
<protein>
    <submittedName>
        <fullName evidence="2">Uncharacterized protein</fullName>
    </submittedName>
</protein>
<evidence type="ECO:0000313" key="3">
    <source>
        <dbReference type="Proteomes" id="UP000802392"/>
    </source>
</evidence>
<accession>A0ABX0TN15</accession>
<dbReference type="PROSITE" id="PS51318">
    <property type="entry name" value="TAT"/>
    <property type="match status" value="1"/>
</dbReference>
<name>A0ABX0TN15_9MICC</name>
<keyword evidence="3" id="KW-1185">Reference proteome</keyword>
<sequence length="671" mass="69762">MSFSLNRRQLLQTGGMAGLAAAFASMSAGAANAAKPLTASGPLITDLGPAVVQFSLMSSLLVGDTVYIGSRNLNPVRIIGYHLPTGRVTSRTDLGSGYSIQALAADPSGRYLYAGVLRDGMDGQPNIYRWDLNTPASPAVGVGQTGDRDIRALAVAPDGRVYAAGGGLTTNAPSLWEYDPATNATTSWGIPDPGATIAQAVAATAAYVYFGTGSTLGGGNGSSPGRLFAFDRTTKAFTNILPAEVAAGVSVTSLSVLDGQLGVGVKGPGKSVLISLTDHTKYTIIAKTGVMFRQLGNQVFFVKEPGVWSYNMATKKITQILTEDVGAMWGLDVYGSKALTVSSYDVIEIDPVAKTAVKHDLADAGAPGGPQQCMGLAAGAGDIYVGGTGVIARHQPAISQVSYLRATGEAKDAVVVGGVLFTGQYNSRGILSYDPATGQLPHQVAALPAGQNRPLDVCWDTVNSLVIAGAQNDTGGGGCFAAYNPATAQVVTTVNPIDTLQMVRAVATRQGTAYLGGDNIYPDGPRSTVVAWDPVANQELWRLDPGQSAGIAALAVQGKYLYGMSRRAAGLFVIDLETRQVVHRGDLSSVCTDFGALQVSRGIVYGVSDTTVFRIDPMTFAVSVVVAGINGGWYSGPHITADEDGLLYTLRGPNLVRIDDQQAMQALRKAN</sequence>
<gene>
    <name evidence="2" type="ORF">FHR86_002855</name>
</gene>
<dbReference type="InterPro" id="IPR015943">
    <property type="entry name" value="WD40/YVTN_repeat-like_dom_sf"/>
</dbReference>
<comment type="caution">
    <text evidence="2">The sequence shown here is derived from an EMBL/GenBank/DDBJ whole genome shotgun (WGS) entry which is preliminary data.</text>
</comment>
<dbReference type="EMBL" id="JAAOZD010000006">
    <property type="protein sequence ID" value="NIJ02511.1"/>
    <property type="molecule type" value="Genomic_DNA"/>
</dbReference>
<dbReference type="Gene3D" id="2.130.10.10">
    <property type="entry name" value="YVTN repeat-like/Quinoprotein amine dehydrogenase"/>
    <property type="match status" value="2"/>
</dbReference>
<organism evidence="2 3">
    <name type="scientific">Paenarthrobacter ilicis</name>
    <dbReference type="NCBI Taxonomy" id="43665"/>
    <lineage>
        <taxon>Bacteria</taxon>
        <taxon>Bacillati</taxon>
        <taxon>Actinomycetota</taxon>
        <taxon>Actinomycetes</taxon>
        <taxon>Micrococcales</taxon>
        <taxon>Micrococcaceae</taxon>
        <taxon>Paenarthrobacter</taxon>
    </lineage>
</organism>
<reference evidence="2 3" key="1">
    <citation type="submission" date="2020-03" db="EMBL/GenBank/DDBJ databases">
        <title>Genomic Encyclopedia of Type Strains, Phase III (KMG-III): the genomes of soil and plant-associated and newly described type strains.</title>
        <authorList>
            <person name="Whitman W."/>
        </authorList>
    </citation>
    <scope>NUCLEOTIDE SEQUENCE [LARGE SCALE GENOMIC DNA]</scope>
    <source>
        <strain evidence="2 3">CECT 4207</strain>
    </source>
</reference>
<evidence type="ECO:0000313" key="2">
    <source>
        <dbReference type="EMBL" id="NIJ02511.1"/>
    </source>
</evidence>
<keyword evidence="1" id="KW-0732">Signal</keyword>
<dbReference type="SUPFAM" id="SSF50998">
    <property type="entry name" value="Quinoprotein alcohol dehydrogenase-like"/>
    <property type="match status" value="1"/>
</dbReference>
<dbReference type="Proteomes" id="UP000802392">
    <property type="component" value="Unassembled WGS sequence"/>
</dbReference>
<dbReference type="InterPro" id="IPR011044">
    <property type="entry name" value="Quino_amine_DH_bsu"/>
</dbReference>
<dbReference type="InterPro" id="IPR011047">
    <property type="entry name" value="Quinoprotein_ADH-like_sf"/>
</dbReference>
<dbReference type="RefSeq" id="WP_167267808.1">
    <property type="nucleotide sequence ID" value="NZ_BAAAVO010000009.1"/>
</dbReference>
<proteinExistence type="predicted"/>